<name>A0ABW9QW07_9ACTN</name>
<evidence type="ECO:0000256" key="1">
    <source>
        <dbReference type="ARBA" id="ARBA00009199"/>
    </source>
</evidence>
<accession>A0ABW9QW07</accession>
<dbReference type="Pfam" id="PF01425">
    <property type="entry name" value="Amidase"/>
    <property type="match status" value="1"/>
</dbReference>
<gene>
    <name evidence="3" type="ORF">GHK86_15135</name>
</gene>
<dbReference type="InterPro" id="IPR000120">
    <property type="entry name" value="Amidase"/>
</dbReference>
<dbReference type="PANTHER" id="PTHR11895">
    <property type="entry name" value="TRANSAMIDASE"/>
    <property type="match status" value="1"/>
</dbReference>
<dbReference type="SUPFAM" id="SSF75304">
    <property type="entry name" value="Amidase signature (AS) enzymes"/>
    <property type="match status" value="1"/>
</dbReference>
<dbReference type="Proteomes" id="UP000437736">
    <property type="component" value="Unassembled WGS sequence"/>
</dbReference>
<evidence type="ECO:0000313" key="4">
    <source>
        <dbReference type="Proteomes" id="UP000437736"/>
    </source>
</evidence>
<evidence type="ECO:0000313" key="3">
    <source>
        <dbReference type="EMBL" id="MST34050.1"/>
    </source>
</evidence>
<protein>
    <submittedName>
        <fullName evidence="3">Amidase</fullName>
    </submittedName>
</protein>
<comment type="similarity">
    <text evidence="1">Belongs to the amidase family.</text>
</comment>
<comment type="caution">
    <text evidence="3">The sequence shown here is derived from an EMBL/GenBank/DDBJ whole genome shotgun (WGS) entry which is preliminary data.</text>
</comment>
<dbReference type="PANTHER" id="PTHR11895:SF7">
    <property type="entry name" value="GLUTAMYL-TRNA(GLN) AMIDOTRANSFERASE SUBUNIT A, MITOCHONDRIAL"/>
    <property type="match status" value="1"/>
</dbReference>
<dbReference type="EMBL" id="WJHE01000825">
    <property type="protein sequence ID" value="MST34050.1"/>
    <property type="molecule type" value="Genomic_DNA"/>
</dbReference>
<feature type="non-terminal residue" evidence="3">
    <location>
        <position position="1"/>
    </location>
</feature>
<dbReference type="InterPro" id="IPR036928">
    <property type="entry name" value="AS_sf"/>
</dbReference>
<feature type="domain" description="Amidase" evidence="2">
    <location>
        <begin position="57"/>
        <end position="159"/>
    </location>
</feature>
<evidence type="ECO:0000259" key="2">
    <source>
        <dbReference type="Pfam" id="PF01425"/>
    </source>
</evidence>
<dbReference type="Gene3D" id="3.90.1300.10">
    <property type="entry name" value="Amidase signature (AS) domain"/>
    <property type="match status" value="1"/>
</dbReference>
<proteinExistence type="inferred from homology"/>
<sequence>DGGYREASLAVWAALVAAEVDAAAAATGRHPGPDVLEGHTLAWYEHGRRLAAPGVVRALDTLHAAARSVHARFEDEDLDVLLSPTLPTLPPPLGTWDPAREVDAAWYYEQSAVGDLESTTSSYNCSGQPAVSLPLHQSAAGLPIGIHLAARAGREDLLLSLAAELEQAFPWSHRHPPVWAGAPG</sequence>
<dbReference type="InterPro" id="IPR023631">
    <property type="entry name" value="Amidase_dom"/>
</dbReference>
<reference evidence="3 4" key="1">
    <citation type="submission" date="2019-11" db="EMBL/GenBank/DDBJ databases">
        <title>Acidiferrimicrobium australis gen. nov., sp. nov., an acidophilic and obligately heterotrophic, member of the Actinobacteria that catalyses dissimilatory oxido- reduction of iron isolated from metal-rich acidic water in Chile.</title>
        <authorList>
            <person name="Gonzalez D."/>
            <person name="Huber K."/>
            <person name="Hedrich S."/>
            <person name="Rojas-Villalobos C."/>
            <person name="Quatrini R."/>
            <person name="Dinamarca M.A."/>
            <person name="Schwarz A."/>
            <person name="Canales C."/>
            <person name="Nancucheo I."/>
        </authorList>
    </citation>
    <scope>NUCLEOTIDE SEQUENCE [LARGE SCALE GENOMIC DNA]</scope>
    <source>
        <strain evidence="3 4">USS-CCA1</strain>
    </source>
</reference>
<keyword evidence="4" id="KW-1185">Reference proteome</keyword>
<organism evidence="3 4">
    <name type="scientific">Acidiferrimicrobium australe</name>
    <dbReference type="NCBI Taxonomy" id="2664430"/>
    <lineage>
        <taxon>Bacteria</taxon>
        <taxon>Bacillati</taxon>
        <taxon>Actinomycetota</taxon>
        <taxon>Acidimicrobiia</taxon>
        <taxon>Acidimicrobiales</taxon>
        <taxon>Acidimicrobiaceae</taxon>
        <taxon>Acidiferrimicrobium</taxon>
    </lineage>
</organism>